<proteinExistence type="predicted"/>
<evidence type="ECO:0000313" key="1">
    <source>
        <dbReference type="EMBL" id="KAJ7311559.1"/>
    </source>
</evidence>
<comment type="caution">
    <text evidence="1">The sequence shown here is derived from an EMBL/GenBank/DDBJ whole genome shotgun (WGS) entry which is preliminary data.</text>
</comment>
<dbReference type="Proteomes" id="UP001218218">
    <property type="component" value="Unassembled WGS sequence"/>
</dbReference>
<evidence type="ECO:0000313" key="2">
    <source>
        <dbReference type="Proteomes" id="UP001218218"/>
    </source>
</evidence>
<name>A0AAD6Z8N7_9AGAR</name>
<gene>
    <name evidence="1" type="ORF">DFH08DRAFT_943869</name>
</gene>
<organism evidence="1 2">
    <name type="scientific">Mycena albidolilacea</name>
    <dbReference type="NCBI Taxonomy" id="1033008"/>
    <lineage>
        <taxon>Eukaryota</taxon>
        <taxon>Fungi</taxon>
        <taxon>Dikarya</taxon>
        <taxon>Basidiomycota</taxon>
        <taxon>Agaricomycotina</taxon>
        <taxon>Agaricomycetes</taxon>
        <taxon>Agaricomycetidae</taxon>
        <taxon>Agaricales</taxon>
        <taxon>Marasmiineae</taxon>
        <taxon>Mycenaceae</taxon>
        <taxon>Mycena</taxon>
    </lineage>
</organism>
<dbReference type="AlphaFoldDB" id="A0AAD6Z8N7"/>
<accession>A0AAD6Z8N7</accession>
<keyword evidence="2" id="KW-1185">Reference proteome</keyword>
<protein>
    <submittedName>
        <fullName evidence="1">Uncharacterized protein</fullName>
    </submittedName>
</protein>
<dbReference type="EMBL" id="JARIHO010000075">
    <property type="protein sequence ID" value="KAJ7311559.1"/>
    <property type="molecule type" value="Genomic_DNA"/>
</dbReference>
<sequence length="216" mass="24288">MWSTFKDGIYRTARTTNRTRHTIGALSTPETVVWQYGNIAVSESSVLVRSIWGTYYTNKCIVGYAVALPNALLLSGSSSHLNPSSFKSPKSATMKNVWLVLQRGEEREELRGGRLWQELAGDEIRHESVDFGLLHHVQVQFLLYGYSWSITVGVPSQILKTLSLKLIFPRFSRQMMTKSRWAQLEECLCACKLTPCAANVHPVASSIYGARLAFWG</sequence>
<reference evidence="1" key="1">
    <citation type="submission" date="2023-03" db="EMBL/GenBank/DDBJ databases">
        <title>Massive genome expansion in bonnet fungi (Mycena s.s.) driven by repeated elements and novel gene families across ecological guilds.</title>
        <authorList>
            <consortium name="Lawrence Berkeley National Laboratory"/>
            <person name="Harder C.B."/>
            <person name="Miyauchi S."/>
            <person name="Viragh M."/>
            <person name="Kuo A."/>
            <person name="Thoen E."/>
            <person name="Andreopoulos B."/>
            <person name="Lu D."/>
            <person name="Skrede I."/>
            <person name="Drula E."/>
            <person name="Henrissat B."/>
            <person name="Morin E."/>
            <person name="Kohler A."/>
            <person name="Barry K."/>
            <person name="LaButti K."/>
            <person name="Morin E."/>
            <person name="Salamov A."/>
            <person name="Lipzen A."/>
            <person name="Mereny Z."/>
            <person name="Hegedus B."/>
            <person name="Baldrian P."/>
            <person name="Stursova M."/>
            <person name="Weitz H."/>
            <person name="Taylor A."/>
            <person name="Grigoriev I.V."/>
            <person name="Nagy L.G."/>
            <person name="Martin F."/>
            <person name="Kauserud H."/>
        </authorList>
    </citation>
    <scope>NUCLEOTIDE SEQUENCE</scope>
    <source>
        <strain evidence="1">CBHHK002</strain>
    </source>
</reference>